<comment type="similarity">
    <text evidence="4">Belongs to the FKBP-type PPIase family.</text>
</comment>
<dbReference type="GO" id="GO:0003755">
    <property type="term" value="F:peptidyl-prolyl cis-trans isomerase activity"/>
    <property type="evidence" value="ECO:0007669"/>
    <property type="project" value="UniProtKB-UniRule"/>
</dbReference>
<evidence type="ECO:0000256" key="4">
    <source>
        <dbReference type="RuleBase" id="RU003915"/>
    </source>
</evidence>
<dbReference type="EMBL" id="CP027062">
    <property type="protein sequence ID" value="AVI49765.1"/>
    <property type="molecule type" value="Genomic_DNA"/>
</dbReference>
<keyword evidence="2 3" id="KW-0697">Rotamase</keyword>
<organism evidence="6 7">
    <name type="scientific">Pukyongia salina</name>
    <dbReference type="NCBI Taxonomy" id="2094025"/>
    <lineage>
        <taxon>Bacteria</taxon>
        <taxon>Pseudomonadati</taxon>
        <taxon>Bacteroidota</taxon>
        <taxon>Flavobacteriia</taxon>
        <taxon>Flavobacteriales</taxon>
        <taxon>Flavobacteriaceae</taxon>
        <taxon>Pukyongia</taxon>
    </lineage>
</organism>
<dbReference type="RefSeq" id="WP_105214039.1">
    <property type="nucleotide sequence ID" value="NZ_CP027062.1"/>
</dbReference>
<protein>
    <recommendedName>
        <fullName evidence="4">Peptidyl-prolyl cis-trans isomerase</fullName>
        <ecNumber evidence="4">5.2.1.8</ecNumber>
    </recommendedName>
</protein>
<dbReference type="InterPro" id="IPR019869">
    <property type="entry name" value="Motility-assoc_PPIase_GldI"/>
</dbReference>
<gene>
    <name evidence="6" type="primary">gldI</name>
    <name evidence="6" type="ORF">C5O00_00735</name>
</gene>
<dbReference type="OrthoDB" id="1093155at2"/>
<evidence type="ECO:0000313" key="6">
    <source>
        <dbReference type="EMBL" id="AVI49765.1"/>
    </source>
</evidence>
<evidence type="ECO:0000256" key="2">
    <source>
        <dbReference type="ARBA" id="ARBA00023110"/>
    </source>
</evidence>
<dbReference type="KEGG" id="aue:C5O00_00735"/>
<proteinExistence type="inferred from homology"/>
<dbReference type="PROSITE" id="PS50059">
    <property type="entry name" value="FKBP_PPIASE"/>
    <property type="match status" value="1"/>
</dbReference>
<evidence type="ECO:0000256" key="1">
    <source>
        <dbReference type="ARBA" id="ARBA00000971"/>
    </source>
</evidence>
<dbReference type="InterPro" id="IPR046357">
    <property type="entry name" value="PPIase_dom_sf"/>
</dbReference>
<name>A0A2S0HSZ8_9FLAO</name>
<keyword evidence="7" id="KW-1185">Reference proteome</keyword>
<feature type="domain" description="PPIase FKBP-type" evidence="5">
    <location>
        <begin position="91"/>
        <end position="180"/>
    </location>
</feature>
<sequence length="183" mass="20649">MNLRSALLLVLGCIFFVSCKSPEARKPVQQSSGSFIKESAKRNKVLYKKEEARIASIMEANPEHDYLSSDRGFWYYYNVKDSLDVPTPDFGDVVTFTYNIQSLEGEPILTESETGLQTYKIDQSNQDLISGLRDGVKLMKVGEQVTFLFPSYKAYGYYGLEDKLGTNVPVRSTVTLKSIQQSQ</sequence>
<comment type="catalytic activity">
    <reaction evidence="1 3 4">
        <text>[protein]-peptidylproline (omega=180) = [protein]-peptidylproline (omega=0)</text>
        <dbReference type="Rhea" id="RHEA:16237"/>
        <dbReference type="Rhea" id="RHEA-COMP:10747"/>
        <dbReference type="Rhea" id="RHEA-COMP:10748"/>
        <dbReference type="ChEBI" id="CHEBI:83833"/>
        <dbReference type="ChEBI" id="CHEBI:83834"/>
        <dbReference type="EC" id="5.2.1.8"/>
    </reaction>
</comment>
<dbReference type="SUPFAM" id="SSF54534">
    <property type="entry name" value="FKBP-like"/>
    <property type="match status" value="1"/>
</dbReference>
<dbReference type="InterPro" id="IPR001179">
    <property type="entry name" value="PPIase_FKBP_dom"/>
</dbReference>
<dbReference type="EC" id="5.2.1.8" evidence="4"/>
<evidence type="ECO:0000313" key="7">
    <source>
        <dbReference type="Proteomes" id="UP000238442"/>
    </source>
</evidence>
<dbReference type="NCBIfam" id="TIGR03516">
    <property type="entry name" value="ppisom_GldI"/>
    <property type="match status" value="1"/>
</dbReference>
<keyword evidence="3 4" id="KW-0413">Isomerase</keyword>
<dbReference type="AlphaFoldDB" id="A0A2S0HSZ8"/>
<evidence type="ECO:0000256" key="3">
    <source>
        <dbReference type="PROSITE-ProRule" id="PRU00277"/>
    </source>
</evidence>
<dbReference type="Proteomes" id="UP000238442">
    <property type="component" value="Chromosome"/>
</dbReference>
<accession>A0A2S0HSZ8</accession>
<dbReference type="Pfam" id="PF00254">
    <property type="entry name" value="FKBP_C"/>
    <property type="match status" value="1"/>
</dbReference>
<dbReference type="Gene3D" id="3.10.50.40">
    <property type="match status" value="1"/>
</dbReference>
<evidence type="ECO:0000259" key="5">
    <source>
        <dbReference type="PROSITE" id="PS50059"/>
    </source>
</evidence>
<reference evidence="6 7" key="1">
    <citation type="submission" date="2018-02" db="EMBL/GenBank/DDBJ databases">
        <title>Genomic analysis of the strain RR4-38 isolated from a seawater recirculating aquaculture system.</title>
        <authorList>
            <person name="Kim Y.-S."/>
            <person name="Jang Y.H."/>
            <person name="Kim K.-H."/>
        </authorList>
    </citation>
    <scope>NUCLEOTIDE SEQUENCE [LARGE SCALE GENOMIC DNA]</scope>
    <source>
        <strain evidence="6 7">RR4-38</strain>
    </source>
</reference>
<dbReference type="PROSITE" id="PS51257">
    <property type="entry name" value="PROKAR_LIPOPROTEIN"/>
    <property type="match status" value="1"/>
</dbReference>